<dbReference type="AlphaFoldDB" id="A0A4T0X4Z7"/>
<sequence length="122" mass="13910">MAKLVVNKLNELSGLKGTSYFRIFGQIVNYDFNKGTVVMKSLFDGTTCSVVLNIDTMKTAEKLQNGLVIDIYVVRKLENDMSSTFLSELYFEILLYPEVLLQNKEVLQRVAELQDFKNVSTK</sequence>
<evidence type="ECO:0000313" key="2">
    <source>
        <dbReference type="Proteomes" id="UP000307173"/>
    </source>
</evidence>
<evidence type="ECO:0000313" key="1">
    <source>
        <dbReference type="EMBL" id="TID30365.1"/>
    </source>
</evidence>
<dbReference type="EMBL" id="SELW01000155">
    <property type="protein sequence ID" value="TID30365.1"/>
    <property type="molecule type" value="Genomic_DNA"/>
</dbReference>
<comment type="caution">
    <text evidence="1">The sequence shown here is derived from an EMBL/GenBank/DDBJ whole genome shotgun (WGS) entry which is preliminary data.</text>
</comment>
<name>A0A4T0X4Z7_9ASCO</name>
<proteinExistence type="predicted"/>
<gene>
    <name evidence="1" type="ORF">CANINC_001067</name>
</gene>
<protein>
    <submittedName>
        <fullName evidence="1">Uncharacterized protein</fullName>
    </submittedName>
</protein>
<dbReference type="Proteomes" id="UP000307173">
    <property type="component" value="Unassembled WGS sequence"/>
</dbReference>
<reference evidence="1 2" key="1">
    <citation type="journal article" date="2019" name="Front. Genet.">
        <title>Whole-Genome Sequencing of the Opportunistic Yeast Pathogen Candida inconspicua Uncovers Its Hybrid Origin.</title>
        <authorList>
            <person name="Mixao V."/>
            <person name="Hansen A.P."/>
            <person name="Saus E."/>
            <person name="Boekhout T."/>
            <person name="Lass-Florl C."/>
            <person name="Gabaldon T."/>
        </authorList>
    </citation>
    <scope>NUCLEOTIDE SEQUENCE [LARGE SCALE GENOMIC DNA]</scope>
    <source>
        <strain evidence="1 2">CBS 180</strain>
    </source>
</reference>
<keyword evidence="2" id="KW-1185">Reference proteome</keyword>
<organism evidence="1 2">
    <name type="scientific">Pichia inconspicua</name>
    <dbReference type="NCBI Taxonomy" id="52247"/>
    <lineage>
        <taxon>Eukaryota</taxon>
        <taxon>Fungi</taxon>
        <taxon>Dikarya</taxon>
        <taxon>Ascomycota</taxon>
        <taxon>Saccharomycotina</taxon>
        <taxon>Pichiomycetes</taxon>
        <taxon>Pichiales</taxon>
        <taxon>Pichiaceae</taxon>
        <taxon>Pichia</taxon>
    </lineage>
</organism>
<accession>A0A4T0X4Z7</accession>